<evidence type="ECO:0000256" key="3">
    <source>
        <dbReference type="ARBA" id="ARBA00022723"/>
    </source>
</evidence>
<keyword evidence="3" id="KW-0479">Metal-binding</keyword>
<dbReference type="AlphaFoldDB" id="A0A3N0EGY4"/>
<organism evidence="7 8">
    <name type="scientific">Sinomicrobium pectinilyticum</name>
    <dbReference type="NCBI Taxonomy" id="1084421"/>
    <lineage>
        <taxon>Bacteria</taxon>
        <taxon>Pseudomonadati</taxon>
        <taxon>Bacteroidota</taxon>
        <taxon>Flavobacteriia</taxon>
        <taxon>Flavobacteriales</taxon>
        <taxon>Flavobacteriaceae</taxon>
        <taxon>Sinomicrobium</taxon>
    </lineage>
</organism>
<reference evidence="7 8" key="1">
    <citation type="submission" date="2018-10" db="EMBL/GenBank/DDBJ databases">
        <title>Sinomicrobium pectinilyticum sp. nov., a pectinase-producing bacterium isolated from alkaline and saline soil, and emended description of the genus Sinomicrobium.</title>
        <authorList>
            <person name="Cheng B."/>
            <person name="Li C."/>
            <person name="Lai Q."/>
            <person name="Du M."/>
            <person name="Shao Z."/>
            <person name="Xu P."/>
            <person name="Yang C."/>
        </authorList>
    </citation>
    <scope>NUCLEOTIDE SEQUENCE [LARGE SCALE GENOMIC DNA]</scope>
    <source>
        <strain evidence="7 8">5DNS001</strain>
    </source>
</reference>
<feature type="domain" description="Rubredoxin-like" evidence="6">
    <location>
        <begin position="425"/>
        <end position="476"/>
    </location>
</feature>
<dbReference type="GO" id="GO:0016491">
    <property type="term" value="F:oxidoreductase activity"/>
    <property type="evidence" value="ECO:0007669"/>
    <property type="project" value="InterPro"/>
</dbReference>
<dbReference type="Pfam" id="PF00301">
    <property type="entry name" value="Rubredoxin"/>
    <property type="match status" value="1"/>
</dbReference>
<dbReference type="GO" id="GO:0043448">
    <property type="term" value="P:alkane catabolic process"/>
    <property type="evidence" value="ECO:0007669"/>
    <property type="project" value="TreeGrafter"/>
</dbReference>
<dbReference type="PROSITE" id="PS50903">
    <property type="entry name" value="RUBREDOXIN_LIKE"/>
    <property type="match status" value="1"/>
</dbReference>
<name>A0A3N0EGY4_SINP1</name>
<dbReference type="PANTHER" id="PTHR47627:SF1">
    <property type="entry name" value="RUBREDOXIN-1-RELATED"/>
    <property type="match status" value="1"/>
</dbReference>
<dbReference type="InterPro" id="IPR024934">
    <property type="entry name" value="Rubredoxin-like_dom"/>
</dbReference>
<evidence type="ECO:0000256" key="2">
    <source>
        <dbReference type="ARBA" id="ARBA00022448"/>
    </source>
</evidence>
<accession>A0A3N0EGY4</accession>
<dbReference type="InterPro" id="IPR036136">
    <property type="entry name" value="Nit/Sulf_reduc_fer-like_dom_sf"/>
</dbReference>
<sequence length="483" mass="56740">MRKQIPRLLIKGGVLSPAELKKVVENAELSGLKSISFGSRQDILFPEYRESESGKRLDFKDFNLLDSTSGFRSENIVCSYVSTDIFPTTSWITGDRYLYILEQIRYFPKLKINITEPKQRLVPLFMGHLNFIASEREDYWYLYIRLPDWENMEMYPALIYSWDIARIGEAIEDLLQEEPENVETLFDLLNDAIETDNKTIDKPLQVPFYPFPYYEGMNRTGTGEYWLGLYWRNNRYDLQFLKAMCDLCSELKIGRICITPWKSFIIKGIPERSKLQWEKLLGRFGINVRHSMLELNWHLPVANEELLKLKQYLVANFDQNDISTYGLTFTISEHTRHYYYFTSIVVEKNIQPSEINGFRIRDTFNLLFAKDFDPNTKEYITYVQDIDQDALPGLLMELSQMYFEQLGSKKEDGKKADREITEQRKEVFQCRECLTVYDEIYGDITQEIAPGILFEDLPENYKCPVCEASKTSFGKKVFSGFKQ</sequence>
<dbReference type="EMBL" id="RJTM01000073">
    <property type="protein sequence ID" value="RNL87143.1"/>
    <property type="molecule type" value="Genomic_DNA"/>
</dbReference>
<dbReference type="InterPro" id="IPR024935">
    <property type="entry name" value="Rubredoxin_dom"/>
</dbReference>
<evidence type="ECO:0000256" key="5">
    <source>
        <dbReference type="ARBA" id="ARBA00023004"/>
    </source>
</evidence>
<dbReference type="InterPro" id="IPR050526">
    <property type="entry name" value="Rubredoxin_ET"/>
</dbReference>
<keyword evidence="2" id="KW-0813">Transport</keyword>
<comment type="cofactor">
    <cofactor evidence="1">
        <name>Fe(3+)</name>
        <dbReference type="ChEBI" id="CHEBI:29034"/>
    </cofactor>
</comment>
<dbReference type="GO" id="GO:0009055">
    <property type="term" value="F:electron transfer activity"/>
    <property type="evidence" value="ECO:0007669"/>
    <property type="project" value="TreeGrafter"/>
</dbReference>
<keyword evidence="5" id="KW-0408">Iron</keyword>
<keyword evidence="4" id="KW-0249">Electron transport</keyword>
<proteinExistence type="predicted"/>
<evidence type="ECO:0000256" key="1">
    <source>
        <dbReference type="ARBA" id="ARBA00001965"/>
    </source>
</evidence>
<gene>
    <name evidence="7" type="ORF">ED312_10810</name>
</gene>
<keyword evidence="8" id="KW-1185">Reference proteome</keyword>
<evidence type="ECO:0000313" key="7">
    <source>
        <dbReference type="EMBL" id="RNL87143.1"/>
    </source>
</evidence>
<dbReference type="GO" id="GO:0005506">
    <property type="term" value="F:iron ion binding"/>
    <property type="evidence" value="ECO:0007669"/>
    <property type="project" value="InterPro"/>
</dbReference>
<evidence type="ECO:0000256" key="4">
    <source>
        <dbReference type="ARBA" id="ARBA00022982"/>
    </source>
</evidence>
<dbReference type="CDD" id="cd00730">
    <property type="entry name" value="rubredoxin"/>
    <property type="match status" value="1"/>
</dbReference>
<dbReference type="SUPFAM" id="SSF55124">
    <property type="entry name" value="Nitrite/Sulfite reductase N-terminal domain-like"/>
    <property type="match status" value="1"/>
</dbReference>
<protein>
    <submittedName>
        <fullName evidence="7">Rubredoxin domain-containing protein</fullName>
    </submittedName>
</protein>
<dbReference type="SUPFAM" id="SSF57802">
    <property type="entry name" value="Rubredoxin-like"/>
    <property type="match status" value="1"/>
</dbReference>
<dbReference type="Proteomes" id="UP000267469">
    <property type="component" value="Unassembled WGS sequence"/>
</dbReference>
<dbReference type="PANTHER" id="PTHR47627">
    <property type="entry name" value="RUBREDOXIN"/>
    <property type="match status" value="1"/>
</dbReference>
<evidence type="ECO:0000259" key="6">
    <source>
        <dbReference type="PROSITE" id="PS50903"/>
    </source>
</evidence>
<dbReference type="RefSeq" id="WP_123216032.1">
    <property type="nucleotide sequence ID" value="NZ_RJTM01000073.1"/>
</dbReference>
<dbReference type="OrthoDB" id="9758182at2"/>
<comment type="caution">
    <text evidence="7">The sequence shown here is derived from an EMBL/GenBank/DDBJ whole genome shotgun (WGS) entry which is preliminary data.</text>
</comment>
<dbReference type="Gene3D" id="2.20.28.10">
    <property type="match status" value="1"/>
</dbReference>
<evidence type="ECO:0000313" key="8">
    <source>
        <dbReference type="Proteomes" id="UP000267469"/>
    </source>
</evidence>